<dbReference type="PANTHER" id="PTHR46306:SF1">
    <property type="entry name" value="BTB_POZ DOMAIN-CONTAINING PROTEIN 9"/>
    <property type="match status" value="1"/>
</dbReference>
<accession>A0A015KHS1</accession>
<dbReference type="Proteomes" id="UP000022910">
    <property type="component" value="Unassembled WGS sequence"/>
</dbReference>
<sequence length="472" mass="55816">MATQFLSKLSQNYIELLEDNEYYDITIEVGKDPNIKILRAHTNILCYRSPYLRRTLVSSKKNKDNVLAHIKLPNISPEVFQVILKYIYGGILPLNDQDNSEIFKILLAADELLLQELVDYLQTYLIENKFEWMEQHFELIHRTSFQSNSLIKIQQFCTDFMVKSPEKIFKSLDFTSLPEKSLVQLIKRDDLQMKEIEVWEHVLKWGLEQNHTLLPDSNTWSNDDFKKMENTLQHCLPLIRFFSLSSKEFLEKVHPYKNLFKRQFYENLLNSHLDPDSEPTENIPLPRNIKIDGIINSNIINNLNIISTISRRIDKMVINNKFDHLRELYLPYKFELLLRGSRDGFYSKKFYELCNGKPYTVTFIKVKGTEEILGGYNPLKWEASNSWIKNRDCFIFSVKNNNAKNVIISNIKNTDRALYYGYSSPYFSDIAMFSSYDNKYISYGRGNYEKKIRDSEGGFYMEDYEVFQIIKR</sequence>
<dbReference type="PANTHER" id="PTHR46306">
    <property type="entry name" value="BTB/POZ DOMAIN-CONTAINING PROTEIN 9"/>
    <property type="match status" value="1"/>
</dbReference>
<evidence type="ECO:0000259" key="1">
    <source>
        <dbReference type="PROSITE" id="PS50097"/>
    </source>
</evidence>
<dbReference type="InterPro" id="IPR006571">
    <property type="entry name" value="TLDc_dom"/>
</dbReference>
<dbReference type="Gene3D" id="3.30.710.10">
    <property type="entry name" value="Potassium Channel Kv1.1, Chain A"/>
    <property type="match status" value="1"/>
</dbReference>
<evidence type="ECO:0000313" key="4">
    <source>
        <dbReference type="Proteomes" id="UP000022910"/>
    </source>
</evidence>
<dbReference type="CDD" id="cd18186">
    <property type="entry name" value="BTB_POZ_ZBTB_KLHL-like"/>
    <property type="match status" value="1"/>
</dbReference>
<comment type="caution">
    <text evidence="3">The sequence shown here is derived from an EMBL/GenBank/DDBJ whole genome shotgun (WGS) entry which is preliminary data.</text>
</comment>
<organism evidence="3 4">
    <name type="scientific">Rhizophagus irregularis (strain DAOM 197198w)</name>
    <name type="common">Glomus intraradices</name>
    <dbReference type="NCBI Taxonomy" id="1432141"/>
    <lineage>
        <taxon>Eukaryota</taxon>
        <taxon>Fungi</taxon>
        <taxon>Fungi incertae sedis</taxon>
        <taxon>Mucoromycota</taxon>
        <taxon>Glomeromycotina</taxon>
        <taxon>Glomeromycetes</taxon>
        <taxon>Glomerales</taxon>
        <taxon>Glomeraceae</taxon>
        <taxon>Rhizophagus</taxon>
    </lineage>
</organism>
<dbReference type="SMART" id="SM00225">
    <property type="entry name" value="BTB"/>
    <property type="match status" value="1"/>
</dbReference>
<dbReference type="OrthoDB" id="2355835at2759"/>
<dbReference type="InterPro" id="IPR000210">
    <property type="entry name" value="BTB/POZ_dom"/>
</dbReference>
<reference evidence="3 4" key="1">
    <citation type="submission" date="2014-02" db="EMBL/GenBank/DDBJ databases">
        <title>Single nucleus genome sequencing reveals high similarity among nuclei of an endomycorrhizal fungus.</title>
        <authorList>
            <person name="Lin K."/>
            <person name="Geurts R."/>
            <person name="Zhang Z."/>
            <person name="Limpens E."/>
            <person name="Saunders D.G."/>
            <person name="Mu D."/>
            <person name="Pang E."/>
            <person name="Cao H."/>
            <person name="Cha H."/>
            <person name="Lin T."/>
            <person name="Zhou Q."/>
            <person name="Shang Y."/>
            <person name="Li Y."/>
            <person name="Ivanov S."/>
            <person name="Sharma T."/>
            <person name="Velzen R.V."/>
            <person name="Ruijter N.D."/>
            <person name="Aanen D.K."/>
            <person name="Win J."/>
            <person name="Kamoun S."/>
            <person name="Bisseling T."/>
            <person name="Huang S."/>
        </authorList>
    </citation>
    <scope>NUCLEOTIDE SEQUENCE [LARGE SCALE GENOMIC DNA]</scope>
    <source>
        <strain evidence="4">DAOM197198w</strain>
    </source>
</reference>
<dbReference type="EMBL" id="JEMT01026528">
    <property type="protein sequence ID" value="EXX59141.1"/>
    <property type="molecule type" value="Genomic_DNA"/>
</dbReference>
<dbReference type="AlphaFoldDB" id="A0A015KHS1"/>
<dbReference type="InterPro" id="IPR011333">
    <property type="entry name" value="SKP1/BTB/POZ_sf"/>
</dbReference>
<protein>
    <recommendedName>
        <fullName evidence="5">Kelch-like protein 17</fullName>
    </recommendedName>
</protein>
<dbReference type="Pfam" id="PF07707">
    <property type="entry name" value="BACK"/>
    <property type="match status" value="1"/>
</dbReference>
<dbReference type="SUPFAM" id="SSF54695">
    <property type="entry name" value="POZ domain"/>
    <property type="match status" value="1"/>
</dbReference>
<dbReference type="PROSITE" id="PS51886">
    <property type="entry name" value="TLDC"/>
    <property type="match status" value="1"/>
</dbReference>
<feature type="domain" description="TLDc" evidence="2">
    <location>
        <begin position="299"/>
        <end position="470"/>
    </location>
</feature>
<feature type="domain" description="BTB" evidence="1">
    <location>
        <begin position="23"/>
        <end position="96"/>
    </location>
</feature>
<dbReference type="Pfam" id="PF00651">
    <property type="entry name" value="BTB"/>
    <property type="match status" value="1"/>
</dbReference>
<gene>
    <name evidence="3" type="ORF">RirG_191620</name>
</gene>
<dbReference type="PROSITE" id="PS50097">
    <property type="entry name" value="BTB"/>
    <property type="match status" value="1"/>
</dbReference>
<evidence type="ECO:0008006" key="5">
    <source>
        <dbReference type="Google" id="ProtNLM"/>
    </source>
</evidence>
<dbReference type="GO" id="GO:0005737">
    <property type="term" value="C:cytoplasm"/>
    <property type="evidence" value="ECO:0007669"/>
    <property type="project" value="TreeGrafter"/>
</dbReference>
<evidence type="ECO:0000259" key="2">
    <source>
        <dbReference type="PROSITE" id="PS51886"/>
    </source>
</evidence>
<keyword evidence="4" id="KW-1185">Reference proteome</keyword>
<dbReference type="HOGENOM" id="CLU_021542_0_2_1"/>
<proteinExistence type="predicted"/>
<name>A0A015KHS1_RHIIW</name>
<dbReference type="InterPro" id="IPR011705">
    <property type="entry name" value="BACK"/>
</dbReference>
<dbReference type="Gene3D" id="1.25.40.420">
    <property type="match status" value="1"/>
</dbReference>
<evidence type="ECO:0000313" key="3">
    <source>
        <dbReference type="EMBL" id="EXX59141.1"/>
    </source>
</evidence>
<dbReference type="InterPro" id="IPR052407">
    <property type="entry name" value="BTB_POZ_domain_cont_9"/>
</dbReference>
<dbReference type="Pfam" id="PF07534">
    <property type="entry name" value="TLD"/>
    <property type="match status" value="1"/>
</dbReference>